<dbReference type="AlphaFoldDB" id="A0A4U1FKV8"/>
<feature type="coiled-coil region" evidence="10">
    <location>
        <begin position="129"/>
        <end position="156"/>
    </location>
</feature>
<dbReference type="GO" id="GO:0005634">
    <property type="term" value="C:nucleus"/>
    <property type="evidence" value="ECO:0007669"/>
    <property type="project" value="UniProtKB-SubCell"/>
</dbReference>
<keyword evidence="7" id="KW-0238">DNA-binding</keyword>
<evidence type="ECO:0000256" key="10">
    <source>
        <dbReference type="SAM" id="Coils"/>
    </source>
</evidence>
<feature type="non-terminal residue" evidence="14">
    <location>
        <position position="263"/>
    </location>
</feature>
<comment type="caution">
    <text evidence="14">The sequence shown here is derived from an EMBL/GenBank/DDBJ whole genome shotgun (WGS) entry which is preliminary data.</text>
</comment>
<gene>
    <name evidence="14" type="ORF">EI555_001042</name>
</gene>
<evidence type="ECO:0000256" key="6">
    <source>
        <dbReference type="ARBA" id="ARBA00023015"/>
    </source>
</evidence>
<feature type="domain" description="STAT transcription factor all-alpha" evidence="12">
    <location>
        <begin position="29"/>
        <end position="134"/>
    </location>
</feature>
<feature type="region of interest" description="Disordered" evidence="11">
    <location>
        <begin position="1"/>
        <end position="28"/>
    </location>
</feature>
<dbReference type="InterPro" id="IPR015988">
    <property type="entry name" value="STAT_TF_CC"/>
</dbReference>
<evidence type="ECO:0000256" key="7">
    <source>
        <dbReference type="ARBA" id="ARBA00023125"/>
    </source>
</evidence>
<name>A0A4U1FKV8_MONMO</name>
<evidence type="ECO:0000256" key="2">
    <source>
        <dbReference type="ARBA" id="ARBA00004496"/>
    </source>
</evidence>
<dbReference type="InterPro" id="IPR012345">
    <property type="entry name" value="STAT_TF_DNA-bd_N"/>
</dbReference>
<dbReference type="FunFam" id="1.20.1050.20:FF:000001">
    <property type="entry name" value="Signal transducer and activator of transcription"/>
    <property type="match status" value="1"/>
</dbReference>
<sequence length="263" mass="30576">GKFHGNPMHGPLEKSLQSSSVSERQRNVEHKVAAIKNSVQMTEQDTKYLEDLQDEFDYRYKTIQTMDQGDKNSALMNQEVLTLQEMLNSLDFKRKATLSKMTQIVNETDLLMNSTLVEELQDWKRRQQVACIGESLFQLRRQLEKLEEQSTKMTYEGDPIPLQRTHLLERVTFLICTLFKNSFVVERQPCMPTHPQRPMVLKTLIQFTVKLRLLIKLPELNYQVKVKASIDNNRRFVLCGTHVKAMSIEESSSGSLSVEFRHL</sequence>
<feature type="domain" description="STAT transcription factor DNA-binding" evidence="13">
    <location>
        <begin position="188"/>
        <end position="263"/>
    </location>
</feature>
<dbReference type="GO" id="GO:0003677">
    <property type="term" value="F:DNA binding"/>
    <property type="evidence" value="ECO:0007669"/>
    <property type="project" value="UniProtKB-KW"/>
</dbReference>
<dbReference type="SUPFAM" id="SSF49417">
    <property type="entry name" value="p53-like transcription factors"/>
    <property type="match status" value="1"/>
</dbReference>
<reference evidence="15" key="1">
    <citation type="journal article" date="2019" name="IScience">
        <title>Narwhal Genome Reveals Long-Term Low Genetic Diversity despite Current Large Abundance Size.</title>
        <authorList>
            <person name="Westbury M.V."/>
            <person name="Petersen B."/>
            <person name="Garde E."/>
            <person name="Heide-Jorgensen M.P."/>
            <person name="Lorenzen E.D."/>
        </authorList>
    </citation>
    <scope>NUCLEOTIDE SEQUENCE [LARGE SCALE GENOMIC DNA]</scope>
</reference>
<evidence type="ECO:0008006" key="16">
    <source>
        <dbReference type="Google" id="ProtNLM"/>
    </source>
</evidence>
<feature type="non-terminal residue" evidence="14">
    <location>
        <position position="1"/>
    </location>
</feature>
<keyword evidence="8" id="KW-0804">Transcription</keyword>
<protein>
    <recommendedName>
        <fullName evidence="16">STAT transcription factor all-alpha domain-containing protein</fullName>
    </recommendedName>
</protein>
<dbReference type="SUPFAM" id="SSF47655">
    <property type="entry name" value="STAT"/>
    <property type="match status" value="1"/>
</dbReference>
<dbReference type="GO" id="GO:0003700">
    <property type="term" value="F:DNA-binding transcription factor activity"/>
    <property type="evidence" value="ECO:0007669"/>
    <property type="project" value="InterPro"/>
</dbReference>
<dbReference type="EMBL" id="RWIC01000075">
    <property type="protein sequence ID" value="TKC50701.1"/>
    <property type="molecule type" value="Genomic_DNA"/>
</dbReference>
<evidence type="ECO:0000256" key="4">
    <source>
        <dbReference type="ARBA" id="ARBA00022553"/>
    </source>
</evidence>
<dbReference type="GO" id="GO:0007165">
    <property type="term" value="P:signal transduction"/>
    <property type="evidence" value="ECO:0007669"/>
    <property type="project" value="InterPro"/>
</dbReference>
<evidence type="ECO:0000256" key="5">
    <source>
        <dbReference type="ARBA" id="ARBA00022999"/>
    </source>
</evidence>
<evidence type="ECO:0000313" key="14">
    <source>
        <dbReference type="EMBL" id="TKC50701.1"/>
    </source>
</evidence>
<dbReference type="InterPro" id="IPR013801">
    <property type="entry name" value="STAT_TF_DNA-bd"/>
</dbReference>
<evidence type="ECO:0000256" key="8">
    <source>
        <dbReference type="ARBA" id="ARBA00023163"/>
    </source>
</evidence>
<dbReference type="Gene3D" id="1.20.1050.20">
    <property type="entry name" value="STAT transcription factor, all-alpha domain"/>
    <property type="match status" value="1"/>
</dbReference>
<keyword evidence="6" id="KW-0805">Transcription regulation</keyword>
<comment type="subcellular location">
    <subcellularLocation>
        <location evidence="2">Cytoplasm</location>
    </subcellularLocation>
    <subcellularLocation>
        <location evidence="1">Nucleus</location>
    </subcellularLocation>
</comment>
<keyword evidence="3" id="KW-0963">Cytoplasm</keyword>
<evidence type="ECO:0000256" key="11">
    <source>
        <dbReference type="SAM" id="MobiDB-lite"/>
    </source>
</evidence>
<proteinExistence type="predicted"/>
<evidence type="ECO:0000259" key="13">
    <source>
        <dbReference type="Pfam" id="PF02864"/>
    </source>
</evidence>
<dbReference type="PANTHER" id="PTHR11801">
    <property type="entry name" value="SIGNAL TRANSDUCER AND ACTIVATOR OF TRANSCRIPTION"/>
    <property type="match status" value="1"/>
</dbReference>
<evidence type="ECO:0000313" key="15">
    <source>
        <dbReference type="Proteomes" id="UP000308365"/>
    </source>
</evidence>
<evidence type="ECO:0000256" key="9">
    <source>
        <dbReference type="ARBA" id="ARBA00023242"/>
    </source>
</evidence>
<evidence type="ECO:0000259" key="12">
    <source>
        <dbReference type="Pfam" id="PF01017"/>
    </source>
</evidence>
<dbReference type="Gene3D" id="2.60.40.630">
    <property type="entry name" value="STAT transcription factor, DNA-binding domain"/>
    <property type="match status" value="1"/>
</dbReference>
<organism evidence="14 15">
    <name type="scientific">Monodon monoceros</name>
    <name type="common">Narwhal</name>
    <name type="synonym">Ceratodon monodon</name>
    <dbReference type="NCBI Taxonomy" id="40151"/>
    <lineage>
        <taxon>Eukaryota</taxon>
        <taxon>Metazoa</taxon>
        <taxon>Chordata</taxon>
        <taxon>Craniata</taxon>
        <taxon>Vertebrata</taxon>
        <taxon>Euteleostomi</taxon>
        <taxon>Mammalia</taxon>
        <taxon>Eutheria</taxon>
        <taxon>Laurasiatheria</taxon>
        <taxon>Artiodactyla</taxon>
        <taxon>Whippomorpha</taxon>
        <taxon>Cetacea</taxon>
        <taxon>Odontoceti</taxon>
        <taxon>Monodontidae</taxon>
        <taxon>Monodon</taxon>
    </lineage>
</organism>
<keyword evidence="10" id="KW-0175">Coiled coil</keyword>
<dbReference type="InterPro" id="IPR013800">
    <property type="entry name" value="STAT_TF_alpha"/>
</dbReference>
<dbReference type="Pfam" id="PF02864">
    <property type="entry name" value="STAT_bind"/>
    <property type="match status" value="1"/>
</dbReference>
<dbReference type="InterPro" id="IPR008967">
    <property type="entry name" value="p53-like_TF_DNA-bd_sf"/>
</dbReference>
<dbReference type="InterPro" id="IPR001217">
    <property type="entry name" value="STAT"/>
</dbReference>
<dbReference type="GO" id="GO:0005737">
    <property type="term" value="C:cytoplasm"/>
    <property type="evidence" value="ECO:0007669"/>
    <property type="project" value="UniProtKB-SubCell"/>
</dbReference>
<dbReference type="Pfam" id="PF01017">
    <property type="entry name" value="STAT_alpha"/>
    <property type="match status" value="1"/>
</dbReference>
<keyword evidence="9" id="KW-0539">Nucleus</keyword>
<evidence type="ECO:0000256" key="1">
    <source>
        <dbReference type="ARBA" id="ARBA00004123"/>
    </source>
</evidence>
<keyword evidence="4" id="KW-0597">Phosphoprotein</keyword>
<keyword evidence="5" id="KW-0727">SH2 domain</keyword>
<dbReference type="Proteomes" id="UP000308365">
    <property type="component" value="Unassembled WGS sequence"/>
</dbReference>
<evidence type="ECO:0000256" key="3">
    <source>
        <dbReference type="ARBA" id="ARBA00022490"/>
    </source>
</evidence>
<accession>A0A4U1FKV8</accession>